<evidence type="ECO:0000313" key="3">
    <source>
        <dbReference type="Proteomes" id="UP000054383"/>
    </source>
</evidence>
<dbReference type="STRING" id="28573.A0A0U1LMM1"/>
<evidence type="ECO:0000313" key="2">
    <source>
        <dbReference type="EMBL" id="CRG83666.1"/>
    </source>
</evidence>
<dbReference type="Pfam" id="PF11951">
    <property type="entry name" value="Fungal_trans_2"/>
    <property type="match status" value="1"/>
</dbReference>
<protein>
    <recommendedName>
        <fullName evidence="4">Sterol uptake control protein 2</fullName>
    </recommendedName>
</protein>
<reference evidence="2 3" key="1">
    <citation type="submission" date="2015-04" db="EMBL/GenBank/DDBJ databases">
        <authorList>
            <person name="Syromyatnikov M.Y."/>
            <person name="Popov V.N."/>
        </authorList>
    </citation>
    <scope>NUCLEOTIDE SEQUENCE [LARGE SCALE GENOMIC DNA]</scope>
    <source>
        <strain evidence="2">WF-38-12</strain>
    </source>
</reference>
<dbReference type="AlphaFoldDB" id="A0A0U1LMM1"/>
<sequence>MAQNGPVQHSFRRVSSANGVNTTESAQTSHSASPTLTPPDSDPLYILDPQRNGHLPSDLHLRDLELMHHYSTVSYRTISNHSEFMDSFQFQVPKIALSHPFLMHGLLALSASHLVHLTKDSERVKEYEELAFGHQTLALRLFRRELDNITPSNSEAMFAFASIATVLAFASLQTTGVQALTPIDEMFQIYNLTRGVSEILETSNLWFKTSNSWVPNVLASMRTPEKPLPANIEENISLLFKLNLDLTVTGQTIEETAASENAIRELSTTFQQVHSGFAIVCAFRWPICVGPIFISNLRDRRPMALILLAHYCILLHKMDDFWWMKGWPRRLLHSIYTTLDPSWKDAIRWPVELIGLSGSA</sequence>
<dbReference type="Proteomes" id="UP000054383">
    <property type="component" value="Unassembled WGS sequence"/>
</dbReference>
<gene>
    <name evidence="2" type="ORF">PISL3812_01021</name>
</gene>
<feature type="compositionally biased region" description="Polar residues" evidence="1">
    <location>
        <begin position="1"/>
        <end position="35"/>
    </location>
</feature>
<keyword evidence="3" id="KW-1185">Reference proteome</keyword>
<dbReference type="PANTHER" id="PTHR47784">
    <property type="entry name" value="STEROL UPTAKE CONTROL PROTEIN 2"/>
    <property type="match status" value="1"/>
</dbReference>
<dbReference type="EMBL" id="CVMT01000001">
    <property type="protein sequence ID" value="CRG83666.1"/>
    <property type="molecule type" value="Genomic_DNA"/>
</dbReference>
<proteinExistence type="predicted"/>
<accession>A0A0U1LMM1</accession>
<dbReference type="InterPro" id="IPR021858">
    <property type="entry name" value="Fun_TF"/>
</dbReference>
<dbReference type="OrthoDB" id="4937900at2759"/>
<dbReference type="InterPro" id="IPR053157">
    <property type="entry name" value="Sterol_Uptake_Regulator"/>
</dbReference>
<dbReference type="OMA" id="HQNDAIN"/>
<evidence type="ECO:0000256" key="1">
    <source>
        <dbReference type="SAM" id="MobiDB-lite"/>
    </source>
</evidence>
<dbReference type="PANTHER" id="PTHR47784:SF5">
    <property type="entry name" value="STEROL UPTAKE CONTROL PROTEIN 2"/>
    <property type="match status" value="1"/>
</dbReference>
<name>A0A0U1LMM1_TALIS</name>
<evidence type="ECO:0008006" key="4">
    <source>
        <dbReference type="Google" id="ProtNLM"/>
    </source>
</evidence>
<feature type="region of interest" description="Disordered" evidence="1">
    <location>
        <begin position="1"/>
        <end position="44"/>
    </location>
</feature>
<dbReference type="GO" id="GO:0001228">
    <property type="term" value="F:DNA-binding transcription activator activity, RNA polymerase II-specific"/>
    <property type="evidence" value="ECO:0007669"/>
    <property type="project" value="TreeGrafter"/>
</dbReference>
<organism evidence="2 3">
    <name type="scientific">Talaromyces islandicus</name>
    <name type="common">Penicillium islandicum</name>
    <dbReference type="NCBI Taxonomy" id="28573"/>
    <lineage>
        <taxon>Eukaryota</taxon>
        <taxon>Fungi</taxon>
        <taxon>Dikarya</taxon>
        <taxon>Ascomycota</taxon>
        <taxon>Pezizomycotina</taxon>
        <taxon>Eurotiomycetes</taxon>
        <taxon>Eurotiomycetidae</taxon>
        <taxon>Eurotiales</taxon>
        <taxon>Trichocomaceae</taxon>
        <taxon>Talaromyces</taxon>
        <taxon>Talaromyces sect. Islandici</taxon>
    </lineage>
</organism>